<feature type="domain" description="Myb-like" evidence="4">
    <location>
        <begin position="18"/>
        <end position="65"/>
    </location>
</feature>
<evidence type="ECO:0008006" key="9">
    <source>
        <dbReference type="Google" id="ProtNLM"/>
    </source>
</evidence>
<dbReference type="GO" id="GO:0006351">
    <property type="term" value="P:DNA-templated transcription"/>
    <property type="evidence" value="ECO:0007669"/>
    <property type="project" value="InterPro"/>
</dbReference>
<gene>
    <name evidence="7" type="ORF">RJT34_19099</name>
</gene>
<feature type="region of interest" description="Disordered" evidence="3">
    <location>
        <begin position="1"/>
        <end position="24"/>
    </location>
</feature>
<dbReference type="InterPro" id="IPR017884">
    <property type="entry name" value="SANT_dom"/>
</dbReference>
<feature type="compositionally biased region" description="Polar residues" evidence="3">
    <location>
        <begin position="456"/>
        <end position="474"/>
    </location>
</feature>
<evidence type="ECO:0000313" key="8">
    <source>
        <dbReference type="Proteomes" id="UP001359559"/>
    </source>
</evidence>
<dbReference type="PROSITE" id="PS50090">
    <property type="entry name" value="MYB_LIKE"/>
    <property type="match status" value="1"/>
</dbReference>
<dbReference type="Pfam" id="PF06584">
    <property type="entry name" value="DIRP"/>
    <property type="match status" value="1"/>
</dbReference>
<accession>A0AAN9IQL0</accession>
<dbReference type="GO" id="GO:0003677">
    <property type="term" value="F:DNA binding"/>
    <property type="evidence" value="ECO:0007669"/>
    <property type="project" value="TreeGrafter"/>
</dbReference>
<dbReference type="InterPro" id="IPR001005">
    <property type="entry name" value="SANT/Myb"/>
</dbReference>
<feature type="region of interest" description="Disordered" evidence="3">
    <location>
        <begin position="454"/>
        <end position="474"/>
    </location>
</feature>
<dbReference type="AlphaFoldDB" id="A0AAN9IQL0"/>
<dbReference type="CDD" id="cd00167">
    <property type="entry name" value="SANT"/>
    <property type="match status" value="1"/>
</dbReference>
<dbReference type="InterPro" id="IPR017930">
    <property type="entry name" value="Myb_dom"/>
</dbReference>
<feature type="compositionally biased region" description="Basic and acidic residues" evidence="3">
    <location>
        <begin position="257"/>
        <end position="270"/>
    </location>
</feature>
<dbReference type="PANTHER" id="PTHR21689">
    <property type="entry name" value="LIN-9"/>
    <property type="match status" value="1"/>
</dbReference>
<dbReference type="EMBL" id="JAYKXN010000005">
    <property type="protein sequence ID" value="KAK7284354.1"/>
    <property type="molecule type" value="Genomic_DNA"/>
</dbReference>
<evidence type="ECO:0000256" key="2">
    <source>
        <dbReference type="ARBA" id="ARBA00023242"/>
    </source>
</evidence>
<dbReference type="SMART" id="SM00717">
    <property type="entry name" value="SANT"/>
    <property type="match status" value="1"/>
</dbReference>
<dbReference type="PROSITE" id="PS51294">
    <property type="entry name" value="HTH_MYB"/>
    <property type="match status" value="1"/>
</dbReference>
<dbReference type="Proteomes" id="UP001359559">
    <property type="component" value="Unassembled WGS sequence"/>
</dbReference>
<dbReference type="PANTHER" id="PTHR21689:SF5">
    <property type="entry name" value="PROTEIN ALWAYS EARLY 1-RELATED"/>
    <property type="match status" value="1"/>
</dbReference>
<protein>
    <recommendedName>
        <fullName evidence="9">SANT domain-containing protein</fullName>
    </recommendedName>
</protein>
<proteinExistence type="predicted"/>
<feature type="domain" description="SANT" evidence="5">
    <location>
        <begin position="21"/>
        <end position="58"/>
    </location>
</feature>
<feature type="region of interest" description="Disordered" evidence="3">
    <location>
        <begin position="248"/>
        <end position="288"/>
    </location>
</feature>
<sequence>MAPTKKSRSVNKRQKKELPDKSGSQWNKEELERFYEAYRKYGKDWEKVASVVRSRSAEMVEALYNMNRAFLSLPEGVVSAVGLVAMMTDHYNMQIFGVECYFGEAKFPACRKKDGTVMPKTNLKAGSQPRAVGKRTPRVPVKKRSFKSAFDDEVAHGAALAVTGAAQRDGSPQVSLLPYKKRSKQNSSSVQSCERMVDTEITIAKPEQFSQEIQRKESKKLLYGDVSSDWDALQTLVDLCQTIPTSTLESESSVQLKEGKKTVGKDEKSALPKGTSTGQNRDKIKLPSLKPKVVHAVPGVEVANSKKYKLERESKNNSNALLESKEQPPPADRSLKRKRKVMVSKLLLYSVNQSLMGNFDAGFQVANAKLDSSPSDPLNNVVDEKNKPVIKGKHANQLFTPAKQLNSVGSSESLLCNDQKDLRASTVEIPHVCEVSSSTKQRSRGKTIIRKPLTPKQKSSENMLRSKTNKCSTPSLNRESFLKEKLSGCLSSYKARRWCTFEWFYSAIDYPWFSKREFMECLNHVDLGNIPKLTRLEWSVIKCALGKPRRFSERFLQEERKKLEQYREAVRKYYNELRAGIRDGLPTDLAKPLYVGQRVIVLHSKTREIDDGSVLSVNHDICWVQFDRPELGAQFVKDIDCMPLNPLDSMPEALRWQICAGNVPWMSKELRVKGNSNFEGCMTSVSRGPVEKAPTSSGTLAKHKKGVVKHPVAQSKAVIVDQHCMQQPVSDQSHTVINDQTKEANVHAFSELTCALDKKVDQQRTQQALCDQSRAVINDQAKEANVHAFPELTQALEKVDQHHMQQAVCDQSRTVINDQTKEANIHALSRLTCALDKKVSNALHRLRQHNTYLRKPSLPMVKPQPSFNIHDGPPSTLDGSLVQQSESTVTEIIKASRLRAHGMVDTAFQALSSIKEGEDAFTKIGQVLDCVNYQQLPSSVIRSQEQVNRNFEFHNPSISSEPLLNDASSKKLHNDANEVDIQIPSNLITSCVATLIMIQTCSEGQYPPADVIQTLDSAVTSLHPCSPGNLPIYREIQICMGRIKSQILAHDPTCCI</sequence>
<feature type="compositionally biased region" description="Basic residues" evidence="3">
    <location>
        <begin position="1"/>
        <end position="15"/>
    </location>
</feature>
<dbReference type="GO" id="GO:0005654">
    <property type="term" value="C:nucleoplasm"/>
    <property type="evidence" value="ECO:0007669"/>
    <property type="project" value="TreeGrafter"/>
</dbReference>
<comment type="subcellular location">
    <subcellularLocation>
        <location evidence="1">Nucleus</location>
    </subcellularLocation>
</comment>
<evidence type="ECO:0000259" key="4">
    <source>
        <dbReference type="PROSITE" id="PS50090"/>
    </source>
</evidence>
<organism evidence="7 8">
    <name type="scientific">Clitoria ternatea</name>
    <name type="common">Butterfly pea</name>
    <dbReference type="NCBI Taxonomy" id="43366"/>
    <lineage>
        <taxon>Eukaryota</taxon>
        <taxon>Viridiplantae</taxon>
        <taxon>Streptophyta</taxon>
        <taxon>Embryophyta</taxon>
        <taxon>Tracheophyta</taxon>
        <taxon>Spermatophyta</taxon>
        <taxon>Magnoliopsida</taxon>
        <taxon>eudicotyledons</taxon>
        <taxon>Gunneridae</taxon>
        <taxon>Pentapetalae</taxon>
        <taxon>rosids</taxon>
        <taxon>fabids</taxon>
        <taxon>Fabales</taxon>
        <taxon>Fabaceae</taxon>
        <taxon>Papilionoideae</taxon>
        <taxon>50 kb inversion clade</taxon>
        <taxon>NPAAA clade</taxon>
        <taxon>indigoferoid/millettioid clade</taxon>
        <taxon>Phaseoleae</taxon>
        <taxon>Clitoria</taxon>
    </lineage>
</organism>
<feature type="domain" description="HTH myb-type" evidence="6">
    <location>
        <begin position="18"/>
        <end position="60"/>
    </location>
</feature>
<dbReference type="PROSITE" id="PS51293">
    <property type="entry name" value="SANT"/>
    <property type="match status" value="1"/>
</dbReference>
<dbReference type="Pfam" id="PF00249">
    <property type="entry name" value="Myb_DNA-binding"/>
    <property type="match status" value="1"/>
</dbReference>
<dbReference type="GO" id="GO:0006357">
    <property type="term" value="P:regulation of transcription by RNA polymerase II"/>
    <property type="evidence" value="ECO:0007669"/>
    <property type="project" value="TreeGrafter"/>
</dbReference>
<evidence type="ECO:0000259" key="6">
    <source>
        <dbReference type="PROSITE" id="PS51294"/>
    </source>
</evidence>
<evidence type="ECO:0000259" key="5">
    <source>
        <dbReference type="PROSITE" id="PS51293"/>
    </source>
</evidence>
<evidence type="ECO:0000256" key="1">
    <source>
        <dbReference type="ARBA" id="ARBA00004123"/>
    </source>
</evidence>
<reference evidence="7 8" key="1">
    <citation type="submission" date="2024-01" db="EMBL/GenBank/DDBJ databases">
        <title>The genomes of 5 underutilized Papilionoideae crops provide insights into root nodulation and disease resistance.</title>
        <authorList>
            <person name="Yuan L."/>
        </authorList>
    </citation>
    <scope>NUCLEOTIDE SEQUENCE [LARGE SCALE GENOMIC DNA]</scope>
    <source>
        <strain evidence="7">LY-2023</strain>
        <tissue evidence="7">Leaf</tissue>
    </source>
</reference>
<feature type="region of interest" description="Disordered" evidence="3">
    <location>
        <begin position="309"/>
        <end position="337"/>
    </location>
</feature>
<dbReference type="Gene3D" id="1.20.58.1880">
    <property type="match status" value="1"/>
</dbReference>
<evidence type="ECO:0000313" key="7">
    <source>
        <dbReference type="EMBL" id="KAK7284354.1"/>
    </source>
</evidence>
<keyword evidence="2" id="KW-0539">Nucleus</keyword>
<dbReference type="SMART" id="SM01135">
    <property type="entry name" value="DIRP"/>
    <property type="match status" value="1"/>
</dbReference>
<evidence type="ECO:0000256" key="3">
    <source>
        <dbReference type="SAM" id="MobiDB-lite"/>
    </source>
</evidence>
<keyword evidence="8" id="KW-1185">Reference proteome</keyword>
<comment type="caution">
    <text evidence="7">The sequence shown here is derived from an EMBL/GenBank/DDBJ whole genome shotgun (WGS) entry which is preliminary data.</text>
</comment>
<dbReference type="InterPro" id="IPR009057">
    <property type="entry name" value="Homeodomain-like_sf"/>
</dbReference>
<name>A0AAN9IQL0_CLITE</name>
<dbReference type="InterPro" id="IPR033471">
    <property type="entry name" value="DIRP"/>
</dbReference>
<dbReference type="GO" id="GO:0051726">
    <property type="term" value="P:regulation of cell cycle"/>
    <property type="evidence" value="ECO:0007669"/>
    <property type="project" value="TreeGrafter"/>
</dbReference>
<dbReference type="SUPFAM" id="SSF46689">
    <property type="entry name" value="Homeodomain-like"/>
    <property type="match status" value="1"/>
</dbReference>
<dbReference type="InterPro" id="IPR010561">
    <property type="entry name" value="LIN-9/ALY1"/>
</dbReference>
<dbReference type="GO" id="GO:0017053">
    <property type="term" value="C:transcription repressor complex"/>
    <property type="evidence" value="ECO:0007669"/>
    <property type="project" value="InterPro"/>
</dbReference>